<dbReference type="EMBL" id="FXSZ01000002">
    <property type="protein sequence ID" value="SMO48660.1"/>
    <property type="molecule type" value="Genomic_DNA"/>
</dbReference>
<dbReference type="RefSeq" id="WP_142601980.1">
    <property type="nucleotide sequence ID" value="NZ_FXSZ01000002.1"/>
</dbReference>
<evidence type="ECO:0000313" key="2">
    <source>
        <dbReference type="EMBL" id="SMO48660.1"/>
    </source>
</evidence>
<feature type="chain" id="PRO_5022028525" description="DUF4861 domain-containing protein" evidence="1">
    <location>
        <begin position="23"/>
        <end position="392"/>
    </location>
</feature>
<feature type="signal peptide" evidence="1">
    <location>
        <begin position="1"/>
        <end position="22"/>
    </location>
</feature>
<dbReference type="Proteomes" id="UP000315971">
    <property type="component" value="Unassembled WGS sequence"/>
</dbReference>
<evidence type="ECO:0000313" key="3">
    <source>
        <dbReference type="Proteomes" id="UP000315971"/>
    </source>
</evidence>
<reference evidence="2 3" key="1">
    <citation type="submission" date="2017-05" db="EMBL/GenBank/DDBJ databases">
        <authorList>
            <person name="Varghese N."/>
            <person name="Submissions S."/>
        </authorList>
    </citation>
    <scope>NUCLEOTIDE SEQUENCE [LARGE SCALE GENOMIC DNA]</scope>
    <source>
        <strain evidence="2 3">DSM 21342</strain>
    </source>
</reference>
<evidence type="ECO:0008006" key="4">
    <source>
        <dbReference type="Google" id="ProtNLM"/>
    </source>
</evidence>
<protein>
    <recommendedName>
        <fullName evidence="4">DUF4861 domain-containing protein</fullName>
    </recommendedName>
</protein>
<dbReference type="Pfam" id="PF16153">
    <property type="entry name" value="DUF4861"/>
    <property type="match status" value="1"/>
</dbReference>
<name>A0A521BQ29_9SPHI</name>
<dbReference type="InterPro" id="IPR032342">
    <property type="entry name" value="DUF4861"/>
</dbReference>
<keyword evidence="3" id="KW-1185">Reference proteome</keyword>
<evidence type="ECO:0000256" key="1">
    <source>
        <dbReference type="SAM" id="SignalP"/>
    </source>
</evidence>
<sequence>MKKIYQNLLLLPFLLFSLSGIAQSSKGTEIKISNKSNLPFEETVVEIPWKQVLQSWSNIDTANFKVIDVKTQKEINFQLEHRGEKEIKNLLVQLSIPSQAAVTIALKLGKPDPFAVKTYCRYVPERKDDFAWENDRIAFRAYGKALEGTKDDAYGLDIWAKRTDRMILNERYKRGDYHVDHGDGLDYYHVGFSLGAGTMSPFVNDTIWFSKNYHRYEILDNGPLRSTFRLYYDEWKAGGIPVKATKTISLDAGSQLNRIDVQYDFPGTNLPVTIGITKRTEPGVISLNEQKGIMAYWEPTHGVDGTTGVGCIMPNSVKEMKVYKQHLLSITEVIPNQIYTYFQGAAWDKAGKVTNESEWFKYLNQFENKLKYPLQVNFTEAKPVRTLTTINR</sequence>
<dbReference type="OrthoDB" id="9800230at2"/>
<keyword evidence="1" id="KW-0732">Signal</keyword>
<organism evidence="2 3">
    <name type="scientific">Solitalea koreensis</name>
    <dbReference type="NCBI Taxonomy" id="543615"/>
    <lineage>
        <taxon>Bacteria</taxon>
        <taxon>Pseudomonadati</taxon>
        <taxon>Bacteroidota</taxon>
        <taxon>Sphingobacteriia</taxon>
        <taxon>Sphingobacteriales</taxon>
        <taxon>Sphingobacteriaceae</taxon>
        <taxon>Solitalea</taxon>
    </lineage>
</organism>
<proteinExistence type="predicted"/>
<accession>A0A521BQ29</accession>
<dbReference type="AlphaFoldDB" id="A0A521BQ29"/>
<gene>
    <name evidence="2" type="ORF">SAMN06265350_102373</name>
</gene>